<dbReference type="Gene3D" id="1.20.1740.10">
    <property type="entry name" value="Amino acid/polyamine transporter I"/>
    <property type="match status" value="1"/>
</dbReference>
<keyword evidence="2" id="KW-0813">Transport</keyword>
<feature type="transmembrane region" description="Helical" evidence="6">
    <location>
        <begin position="295"/>
        <end position="318"/>
    </location>
</feature>
<dbReference type="PANTHER" id="PTHR45649">
    <property type="entry name" value="AMINO-ACID PERMEASE BAT1"/>
    <property type="match status" value="1"/>
</dbReference>
<dbReference type="EMBL" id="NPHW01003885">
    <property type="protein sequence ID" value="OXV08796.1"/>
    <property type="molecule type" value="Genomic_DNA"/>
</dbReference>
<comment type="caution">
    <text evidence="7">The sequence shown here is derived from an EMBL/GenBank/DDBJ whole genome shotgun (WGS) entry which is preliminary data.</text>
</comment>
<feature type="transmembrane region" description="Helical" evidence="6">
    <location>
        <begin position="95"/>
        <end position="120"/>
    </location>
</feature>
<evidence type="ECO:0000256" key="5">
    <source>
        <dbReference type="ARBA" id="ARBA00023136"/>
    </source>
</evidence>
<comment type="subcellular location">
    <subcellularLocation>
        <location evidence="1">Membrane</location>
        <topology evidence="1">Multi-pass membrane protein</topology>
    </subcellularLocation>
</comment>
<dbReference type="GO" id="GO:0016020">
    <property type="term" value="C:membrane"/>
    <property type="evidence" value="ECO:0007669"/>
    <property type="project" value="UniProtKB-SubCell"/>
</dbReference>
<evidence type="ECO:0000313" key="7">
    <source>
        <dbReference type="EMBL" id="OXV08796.1"/>
    </source>
</evidence>
<feature type="transmembrane region" description="Helical" evidence="6">
    <location>
        <begin position="396"/>
        <end position="414"/>
    </location>
</feature>
<proteinExistence type="predicted"/>
<reference evidence="7 8" key="1">
    <citation type="journal article" date="2015" name="Environ. Microbiol.">
        <title>Metagenome sequence of Elaphomyces granulatus from sporocarp tissue reveals Ascomycota ectomycorrhizal fingerprints of genome expansion and a Proteobacteria-rich microbiome.</title>
        <authorList>
            <person name="Quandt C.A."/>
            <person name="Kohler A."/>
            <person name="Hesse C.N."/>
            <person name="Sharpton T.J."/>
            <person name="Martin F."/>
            <person name="Spatafora J.W."/>
        </authorList>
    </citation>
    <scope>NUCLEOTIDE SEQUENCE [LARGE SCALE GENOMIC DNA]</scope>
    <source>
        <strain evidence="7 8">OSC145934</strain>
    </source>
</reference>
<feature type="transmembrane region" description="Helical" evidence="6">
    <location>
        <begin position="212"/>
        <end position="233"/>
    </location>
</feature>
<evidence type="ECO:0000256" key="6">
    <source>
        <dbReference type="SAM" id="Phobius"/>
    </source>
</evidence>
<feature type="transmembrane region" description="Helical" evidence="6">
    <location>
        <begin position="500"/>
        <end position="517"/>
    </location>
</feature>
<accession>A0A232LXH1</accession>
<feature type="transmembrane region" description="Helical" evidence="6">
    <location>
        <begin position="420"/>
        <end position="446"/>
    </location>
</feature>
<organism evidence="7 8">
    <name type="scientific">Elaphomyces granulatus</name>
    <dbReference type="NCBI Taxonomy" id="519963"/>
    <lineage>
        <taxon>Eukaryota</taxon>
        <taxon>Fungi</taxon>
        <taxon>Dikarya</taxon>
        <taxon>Ascomycota</taxon>
        <taxon>Pezizomycotina</taxon>
        <taxon>Eurotiomycetes</taxon>
        <taxon>Eurotiomycetidae</taxon>
        <taxon>Eurotiales</taxon>
        <taxon>Elaphomycetaceae</taxon>
        <taxon>Elaphomyces</taxon>
    </lineage>
</organism>
<feature type="transmembrane region" description="Helical" evidence="6">
    <location>
        <begin position="253"/>
        <end position="274"/>
    </location>
</feature>
<feature type="transmembrane region" description="Helical" evidence="6">
    <location>
        <begin position="185"/>
        <end position="205"/>
    </location>
</feature>
<sequence length="534" mass="58205">MASHGIALEVVKDGSQVQTTAVDDVEYAHKGHVAAKYLGTVTDKNDMSVLGREQVLRRNFRFVSILGFGCTLIATWEVILTLLTPGLTDGGTAGLIWGFVVVAIGFFLVFASLAEMASMAPTSGGQYHWVSEFAPRRYQKFLSYITGWLCATGWQCAIVAIAFLAGTIIQGLIVLNDPTYVFQRWHGTMLVIAITVFSILFNTFLAKKLPLVEALILILHIVGLFIIIIPLWVLAPRNNARAVFTEFNNGGGWVSDGAATMVGLSTTITAMIGYDCSVHMSEEIKDASDTLPKAIMTSVTVNAVLGFIMLVTLCFTLGDVTNILASPTGYPFIQIFFNTTNSYAATNALTSILILTLTASTITEVATASRQLWSFARDNGVPFSDFFSYVTPGWNIPLNAVMVSLAVTVLLSLINIGSTVALQAIISLALTSLMSSYIISIGCIVIKRLRGEPLPRRRWSLGKFGLPINIASLIFLMPLFVFSFFPLVTPVDTSTMNWSIVMYVAIIGFATGYYILYGRHKFIPPVALVKRDMN</sequence>
<evidence type="ECO:0000256" key="3">
    <source>
        <dbReference type="ARBA" id="ARBA00022692"/>
    </source>
</evidence>
<keyword evidence="4 6" id="KW-1133">Transmembrane helix</keyword>
<gene>
    <name evidence="7" type="ORF">Egran_03442</name>
</gene>
<keyword evidence="8" id="KW-1185">Reference proteome</keyword>
<feature type="transmembrane region" description="Helical" evidence="6">
    <location>
        <begin position="466"/>
        <end position="488"/>
    </location>
</feature>
<evidence type="ECO:0000313" key="8">
    <source>
        <dbReference type="Proteomes" id="UP000243515"/>
    </source>
</evidence>
<dbReference type="AlphaFoldDB" id="A0A232LXH1"/>
<dbReference type="GO" id="GO:0022857">
    <property type="term" value="F:transmembrane transporter activity"/>
    <property type="evidence" value="ECO:0007669"/>
    <property type="project" value="InterPro"/>
</dbReference>
<evidence type="ECO:0000256" key="1">
    <source>
        <dbReference type="ARBA" id="ARBA00004141"/>
    </source>
</evidence>
<dbReference type="PANTHER" id="PTHR45649:SF41">
    <property type="entry name" value="TRANSPORTER, PUTATIVE (EUROFUNG)-RELATED"/>
    <property type="match status" value="1"/>
</dbReference>
<feature type="transmembrane region" description="Helical" evidence="6">
    <location>
        <begin position="141"/>
        <end position="173"/>
    </location>
</feature>
<dbReference type="Pfam" id="PF13520">
    <property type="entry name" value="AA_permease_2"/>
    <property type="match status" value="1"/>
</dbReference>
<evidence type="ECO:0008006" key="9">
    <source>
        <dbReference type="Google" id="ProtNLM"/>
    </source>
</evidence>
<name>A0A232LXH1_9EURO</name>
<keyword evidence="5 6" id="KW-0472">Membrane</keyword>
<dbReference type="OrthoDB" id="3257095at2759"/>
<evidence type="ECO:0000256" key="4">
    <source>
        <dbReference type="ARBA" id="ARBA00022989"/>
    </source>
</evidence>
<protein>
    <recommendedName>
        <fullName evidence="9">Amino acid permease/ SLC12A domain-containing protein</fullName>
    </recommendedName>
</protein>
<feature type="transmembrane region" description="Helical" evidence="6">
    <location>
        <begin position="62"/>
        <end position="83"/>
    </location>
</feature>
<dbReference type="InterPro" id="IPR002293">
    <property type="entry name" value="AA/rel_permease1"/>
</dbReference>
<dbReference type="PIRSF" id="PIRSF006060">
    <property type="entry name" value="AA_transporter"/>
    <property type="match status" value="1"/>
</dbReference>
<keyword evidence="3 6" id="KW-0812">Transmembrane</keyword>
<dbReference type="Proteomes" id="UP000243515">
    <property type="component" value="Unassembled WGS sequence"/>
</dbReference>
<evidence type="ECO:0000256" key="2">
    <source>
        <dbReference type="ARBA" id="ARBA00022448"/>
    </source>
</evidence>